<evidence type="ECO:0000259" key="1">
    <source>
        <dbReference type="PROSITE" id="PS50086"/>
    </source>
</evidence>
<protein>
    <recommendedName>
        <fullName evidence="1">Rab-GAP TBC domain-containing protein</fullName>
    </recommendedName>
</protein>
<dbReference type="OrthoDB" id="191686at2759"/>
<evidence type="ECO:0000313" key="2">
    <source>
        <dbReference type="EMBL" id="POM76053.1"/>
    </source>
</evidence>
<comment type="caution">
    <text evidence="2">The sequence shown here is derived from an EMBL/GenBank/DDBJ whole genome shotgun (WGS) entry which is preliminary data.</text>
</comment>
<dbReference type="Gene3D" id="1.10.8.270">
    <property type="entry name" value="putative rabgap domain of human tbc1 domain family member 14 like domains"/>
    <property type="match status" value="1"/>
</dbReference>
<reference evidence="2 3" key="1">
    <citation type="journal article" date="2017" name="Genome Biol. Evol.">
        <title>Phytophthora megakarya and P. palmivora, closely related causal agents of cacao black pod rot, underwent increases in genome sizes and gene numbers by different mechanisms.</title>
        <authorList>
            <person name="Ali S.S."/>
            <person name="Shao J."/>
            <person name="Lary D.J."/>
            <person name="Kronmiller B."/>
            <person name="Shen D."/>
            <person name="Strem M.D."/>
            <person name="Amoako-Attah I."/>
            <person name="Akrofi A.Y."/>
            <person name="Begoude B.A."/>
            <person name="Ten Hoopen G.M."/>
            <person name="Coulibaly K."/>
            <person name="Kebe B.I."/>
            <person name="Melnick R.L."/>
            <person name="Guiltinan M.J."/>
            <person name="Tyler B.M."/>
            <person name="Meinhardt L.W."/>
            <person name="Bailey B.A."/>
        </authorList>
    </citation>
    <scope>NUCLEOTIDE SEQUENCE [LARGE SCALE GENOMIC DNA]</scope>
    <source>
        <strain evidence="3">sbr112.9</strain>
    </source>
</reference>
<dbReference type="Proteomes" id="UP000237271">
    <property type="component" value="Unassembled WGS sequence"/>
</dbReference>
<evidence type="ECO:0000313" key="3">
    <source>
        <dbReference type="Proteomes" id="UP000237271"/>
    </source>
</evidence>
<dbReference type="InterPro" id="IPR000195">
    <property type="entry name" value="Rab-GAP-TBC_dom"/>
</dbReference>
<dbReference type="Pfam" id="PF00566">
    <property type="entry name" value="RabGAP-TBC"/>
    <property type="match status" value="1"/>
</dbReference>
<dbReference type="PROSITE" id="PS50086">
    <property type="entry name" value="TBC_RABGAP"/>
    <property type="match status" value="1"/>
</dbReference>
<organism evidence="2 3">
    <name type="scientific">Phytophthora palmivora</name>
    <dbReference type="NCBI Taxonomy" id="4796"/>
    <lineage>
        <taxon>Eukaryota</taxon>
        <taxon>Sar</taxon>
        <taxon>Stramenopiles</taxon>
        <taxon>Oomycota</taxon>
        <taxon>Peronosporomycetes</taxon>
        <taxon>Peronosporales</taxon>
        <taxon>Peronosporaceae</taxon>
        <taxon>Phytophthora</taxon>
    </lineage>
</organism>
<dbReference type="InterPro" id="IPR035969">
    <property type="entry name" value="Rab-GAP_TBC_sf"/>
</dbReference>
<gene>
    <name evidence="2" type="ORF">PHPALM_6757</name>
</gene>
<dbReference type="AlphaFoldDB" id="A0A2P4YE28"/>
<accession>A0A2P4YE28</accession>
<dbReference type="Gene3D" id="1.10.472.80">
    <property type="entry name" value="Ypt/Rab-GAP domain of gyp1p, domain 3"/>
    <property type="match status" value="1"/>
</dbReference>
<keyword evidence="3" id="KW-1185">Reference proteome</keyword>
<dbReference type="PANTHER" id="PTHR22957:SF212">
    <property type="entry name" value="RELATED TO THE N TERMINUS OF TRE ONCOGENE, ISOFORM A"/>
    <property type="match status" value="1"/>
</dbReference>
<dbReference type="PANTHER" id="PTHR22957">
    <property type="entry name" value="TBC1 DOMAIN FAMILY MEMBER GTPASE-ACTIVATING PROTEIN"/>
    <property type="match status" value="1"/>
</dbReference>
<dbReference type="EMBL" id="NCKW01003555">
    <property type="protein sequence ID" value="POM76053.1"/>
    <property type="molecule type" value="Genomic_DNA"/>
</dbReference>
<dbReference type="SUPFAM" id="SSF47923">
    <property type="entry name" value="Ypt/Rab-GAP domain of gyp1p"/>
    <property type="match status" value="2"/>
</dbReference>
<sequence length="360" mass="42470">MQDWFVTSGARELRDTSILDYQEYLRRSEDCTLPQFEEDLRQIELDLPRTGESIRLFLLPQDDRETLPVDEELPQHVVEQFVPVLRRILVAYSVRNPRVGYVQGHADVLCFLLGNVNEKRDEEEAFWVYASVIERVFPEDFFARTPKLHGFQVDCKLFHELVERKLVPHYPILAKVDLPLVTTLLSCKWFVSLWVGELPLPLLYEVWNTMLCKDDGTILHLLVALHFFRLAVDEIQLHMEMEQWDSSYIYKIILGQCQSATEITPQTLLQQARTLYGLKNESIEDMRAAVRRLPQLRKAEFTVLAKQTHFSHSEMERLQDEFTFLRYQRKMICRSNLRGLRQEELERIIAREFSSVSHIV</sequence>
<feature type="domain" description="Rab-GAP TBC" evidence="1">
    <location>
        <begin position="1"/>
        <end position="214"/>
    </location>
</feature>
<dbReference type="GO" id="GO:0005096">
    <property type="term" value="F:GTPase activator activity"/>
    <property type="evidence" value="ECO:0007669"/>
    <property type="project" value="TreeGrafter"/>
</dbReference>
<proteinExistence type="predicted"/>
<name>A0A2P4YE28_9STRA</name>
<dbReference type="SMART" id="SM00164">
    <property type="entry name" value="TBC"/>
    <property type="match status" value="1"/>
</dbReference>